<protein>
    <submittedName>
        <fullName evidence="10">OBP</fullName>
    </submittedName>
</protein>
<feature type="non-terminal residue" evidence="10">
    <location>
        <position position="167"/>
    </location>
</feature>
<dbReference type="GO" id="GO:0007165">
    <property type="term" value="P:signal transduction"/>
    <property type="evidence" value="ECO:0007669"/>
    <property type="project" value="UniProtKB-KW"/>
</dbReference>
<reference evidence="10" key="1">
    <citation type="submission" date="2015-12" db="EMBL/GenBank/DDBJ databases">
        <title>Antennal transcriptome and differential expression of olfactory genes in the yellow peach moth, Conogethes punctiferalis (Guen e) (Lepidoptera: Crambidae).</title>
        <authorList>
            <person name="Du Y."/>
        </authorList>
    </citation>
    <scope>NUCLEOTIDE SEQUENCE</scope>
    <source>
        <tissue evidence="10">Antennae</tissue>
    </source>
</reference>
<dbReference type="AlphaFoldDB" id="A0A146JWU7"/>
<keyword evidence="8" id="KW-0675">Receptor</keyword>
<evidence type="ECO:0000256" key="7">
    <source>
        <dbReference type="ARBA" id="ARBA00023136"/>
    </source>
</evidence>
<evidence type="ECO:0000256" key="6">
    <source>
        <dbReference type="ARBA" id="ARBA00022989"/>
    </source>
</evidence>
<proteinExistence type="evidence at transcript level"/>
<evidence type="ECO:0000256" key="5">
    <source>
        <dbReference type="ARBA" id="ARBA00022725"/>
    </source>
</evidence>
<evidence type="ECO:0000256" key="3">
    <source>
        <dbReference type="ARBA" id="ARBA00022606"/>
    </source>
</evidence>
<evidence type="ECO:0000313" key="10">
    <source>
        <dbReference type="EMBL" id="JAP88598.1"/>
    </source>
</evidence>
<feature type="non-terminal residue" evidence="10">
    <location>
        <position position="1"/>
    </location>
</feature>
<dbReference type="InterPro" id="IPR004117">
    <property type="entry name" value="7tm6_olfct_rcpt"/>
</dbReference>
<keyword evidence="6" id="KW-1133">Transmembrane helix</keyword>
<evidence type="ECO:0000256" key="9">
    <source>
        <dbReference type="ARBA" id="ARBA00023224"/>
    </source>
</evidence>
<accession>A0A146JWU7</accession>
<sequence length="167" mass="18550">MNLVQRKSNYQANSFNGAYNRKESDLIRKQLIKCIDHHNTIVSFAGCVSELFGPVLAFSYLNHLVCGALMLLECTMGDSDTVMRCLPITIITFSQLAQISVTFEIVGSESEKLIDAVYNTPWECMNTSNRRLVSMFLAKVQTPIRVTALGMVDVGVEAMAAILKTTF</sequence>
<evidence type="ECO:0000256" key="8">
    <source>
        <dbReference type="ARBA" id="ARBA00023170"/>
    </source>
</evidence>
<keyword evidence="5" id="KW-0552">Olfaction</keyword>
<dbReference type="PANTHER" id="PTHR21137">
    <property type="entry name" value="ODORANT RECEPTOR"/>
    <property type="match status" value="1"/>
</dbReference>
<evidence type="ECO:0000256" key="2">
    <source>
        <dbReference type="ARBA" id="ARBA00022475"/>
    </source>
</evidence>
<name>A0A146JWU7_CONPF</name>
<organism evidence="10">
    <name type="scientific">Conogethes punctiferalis</name>
    <name type="common">Durian fruit borer</name>
    <name type="synonym">Astura punctiferalis</name>
    <dbReference type="NCBI Taxonomy" id="1133088"/>
    <lineage>
        <taxon>Eukaryota</taxon>
        <taxon>Metazoa</taxon>
        <taxon>Ecdysozoa</taxon>
        <taxon>Arthropoda</taxon>
        <taxon>Hexapoda</taxon>
        <taxon>Insecta</taxon>
        <taxon>Pterygota</taxon>
        <taxon>Neoptera</taxon>
        <taxon>Endopterygota</taxon>
        <taxon>Lepidoptera</taxon>
        <taxon>Glossata</taxon>
        <taxon>Ditrysia</taxon>
        <taxon>Pyraloidea</taxon>
        <taxon>Crambidae</taxon>
        <taxon>Spilomelinae</taxon>
        <taxon>Conogethes</taxon>
    </lineage>
</organism>
<dbReference type="GO" id="GO:0004984">
    <property type="term" value="F:olfactory receptor activity"/>
    <property type="evidence" value="ECO:0007669"/>
    <property type="project" value="InterPro"/>
</dbReference>
<keyword evidence="2" id="KW-1003">Cell membrane</keyword>
<keyword evidence="4" id="KW-0812">Transmembrane</keyword>
<dbReference type="PANTHER" id="PTHR21137:SF35">
    <property type="entry name" value="ODORANT RECEPTOR 19A-RELATED"/>
    <property type="match status" value="1"/>
</dbReference>
<dbReference type="Pfam" id="PF02949">
    <property type="entry name" value="7tm_6"/>
    <property type="match status" value="1"/>
</dbReference>
<evidence type="ECO:0000256" key="1">
    <source>
        <dbReference type="ARBA" id="ARBA00004651"/>
    </source>
</evidence>
<evidence type="ECO:0000256" key="4">
    <source>
        <dbReference type="ARBA" id="ARBA00022692"/>
    </source>
</evidence>
<dbReference type="EMBL" id="GEDO01000028">
    <property type="protein sequence ID" value="JAP88598.1"/>
    <property type="molecule type" value="mRNA"/>
</dbReference>
<dbReference type="GO" id="GO:0005549">
    <property type="term" value="F:odorant binding"/>
    <property type="evidence" value="ECO:0007669"/>
    <property type="project" value="InterPro"/>
</dbReference>
<keyword evidence="7" id="KW-0472">Membrane</keyword>
<keyword evidence="3" id="KW-0716">Sensory transduction</keyword>
<keyword evidence="9" id="KW-0807">Transducer</keyword>
<comment type="subcellular location">
    <subcellularLocation>
        <location evidence="1">Cell membrane</location>
        <topology evidence="1">Multi-pass membrane protein</topology>
    </subcellularLocation>
</comment>
<dbReference type="GO" id="GO:0005886">
    <property type="term" value="C:plasma membrane"/>
    <property type="evidence" value="ECO:0007669"/>
    <property type="project" value="UniProtKB-SubCell"/>
</dbReference>